<reference evidence="1 2" key="1">
    <citation type="journal article" date="2018" name="Front. Plant Sci.">
        <title>Red Clover (Trifolium pratense) and Zigzag Clover (T. medium) - A Picture of Genomic Similarities and Differences.</title>
        <authorList>
            <person name="Dluhosova J."/>
            <person name="Istvanek J."/>
            <person name="Nedelnik J."/>
            <person name="Repkova J."/>
        </authorList>
    </citation>
    <scope>NUCLEOTIDE SEQUENCE [LARGE SCALE GENOMIC DNA]</scope>
    <source>
        <strain evidence="2">cv. 10/8</strain>
        <tissue evidence="1">Leaf</tissue>
    </source>
</reference>
<accession>A0A392W935</accession>
<dbReference type="AlphaFoldDB" id="A0A392W935"/>
<dbReference type="Proteomes" id="UP000265520">
    <property type="component" value="Unassembled WGS sequence"/>
</dbReference>
<comment type="caution">
    <text evidence="1">The sequence shown here is derived from an EMBL/GenBank/DDBJ whole genome shotgun (WGS) entry which is preliminary data.</text>
</comment>
<name>A0A392W935_9FABA</name>
<dbReference type="EMBL" id="LXQA011410891">
    <property type="protein sequence ID" value="MCI96293.1"/>
    <property type="molecule type" value="Genomic_DNA"/>
</dbReference>
<organism evidence="1 2">
    <name type="scientific">Trifolium medium</name>
    <dbReference type="NCBI Taxonomy" id="97028"/>
    <lineage>
        <taxon>Eukaryota</taxon>
        <taxon>Viridiplantae</taxon>
        <taxon>Streptophyta</taxon>
        <taxon>Embryophyta</taxon>
        <taxon>Tracheophyta</taxon>
        <taxon>Spermatophyta</taxon>
        <taxon>Magnoliopsida</taxon>
        <taxon>eudicotyledons</taxon>
        <taxon>Gunneridae</taxon>
        <taxon>Pentapetalae</taxon>
        <taxon>rosids</taxon>
        <taxon>fabids</taxon>
        <taxon>Fabales</taxon>
        <taxon>Fabaceae</taxon>
        <taxon>Papilionoideae</taxon>
        <taxon>50 kb inversion clade</taxon>
        <taxon>NPAAA clade</taxon>
        <taxon>Hologalegina</taxon>
        <taxon>IRL clade</taxon>
        <taxon>Trifolieae</taxon>
        <taxon>Trifolium</taxon>
    </lineage>
</organism>
<evidence type="ECO:0000313" key="1">
    <source>
        <dbReference type="EMBL" id="MCI96293.1"/>
    </source>
</evidence>
<sequence length="38" mass="4286">MAEHQQQAEPDVGMPEPDIICIANDRGRSIRDYAVFDP</sequence>
<keyword evidence="2" id="KW-1185">Reference proteome</keyword>
<protein>
    <submittedName>
        <fullName evidence="1">Uncharacterized protein</fullName>
    </submittedName>
</protein>
<proteinExistence type="predicted"/>
<evidence type="ECO:0000313" key="2">
    <source>
        <dbReference type="Proteomes" id="UP000265520"/>
    </source>
</evidence>
<feature type="non-terminal residue" evidence="1">
    <location>
        <position position="38"/>
    </location>
</feature>